<dbReference type="EMBL" id="DVHN01000129">
    <property type="protein sequence ID" value="HIR89295.1"/>
    <property type="molecule type" value="Genomic_DNA"/>
</dbReference>
<evidence type="ECO:0000313" key="2">
    <source>
        <dbReference type="EMBL" id="HIR89295.1"/>
    </source>
</evidence>
<evidence type="ECO:0000313" key="3">
    <source>
        <dbReference type="Proteomes" id="UP000824201"/>
    </source>
</evidence>
<protein>
    <submittedName>
        <fullName evidence="2">DUF2344 domain-containing protein</fullName>
    </submittedName>
</protein>
<dbReference type="AlphaFoldDB" id="A0A9D1JDY2"/>
<organism evidence="2 3">
    <name type="scientific">Candidatus Fimimorpha faecalis</name>
    <dbReference type="NCBI Taxonomy" id="2840824"/>
    <lineage>
        <taxon>Bacteria</taxon>
        <taxon>Bacillati</taxon>
        <taxon>Bacillota</taxon>
        <taxon>Clostridia</taxon>
        <taxon>Eubacteriales</taxon>
        <taxon>Candidatus Fimimorpha</taxon>
    </lineage>
</organism>
<proteinExistence type="predicted"/>
<gene>
    <name evidence="2" type="ORF">IAC96_10120</name>
</gene>
<name>A0A9D1JDY2_9FIRM</name>
<dbReference type="Proteomes" id="UP000824201">
    <property type="component" value="Unassembled WGS sequence"/>
</dbReference>
<comment type="caution">
    <text evidence="2">The sequence shown here is derived from an EMBL/GenBank/DDBJ whole genome shotgun (WGS) entry which is preliminary data.</text>
</comment>
<evidence type="ECO:0000259" key="1">
    <source>
        <dbReference type="Pfam" id="PF10105"/>
    </source>
</evidence>
<sequence>MKIRIRFAKFGSMKFIGHLDVMRFFQKLMRRAEVDICYTTGFSPHQIMSFSAPLGLGVTSEAEYVDIEVHSTESSGEMLRRLNEAVVEGIQILSYRQLPDGAKNAMSIVTASDYCLTFRDGYAPNNPMEFWQKVDEFLKQDCIPVIKKTKKSEKEVDIRPLIYQYRVEESSIFLRIATGSVQNLKPELVLEAFYEANGMEWNPFAFQVHRLNTYTSGENQTFVSLEDLGEDIE</sequence>
<feature type="domain" description="DUF2344" evidence="1">
    <location>
        <begin position="2"/>
        <end position="186"/>
    </location>
</feature>
<dbReference type="Pfam" id="PF10105">
    <property type="entry name" value="DUF2344"/>
    <property type="match status" value="1"/>
</dbReference>
<accession>A0A9D1JDY2</accession>
<dbReference type="NCBIfam" id="TIGR03936">
    <property type="entry name" value="sam_1_link_chp"/>
    <property type="match status" value="1"/>
</dbReference>
<reference evidence="2" key="1">
    <citation type="submission" date="2020-10" db="EMBL/GenBank/DDBJ databases">
        <authorList>
            <person name="Gilroy R."/>
        </authorList>
    </citation>
    <scope>NUCLEOTIDE SEQUENCE</scope>
    <source>
        <strain evidence="2">ChiW13-3771</strain>
    </source>
</reference>
<reference evidence="2" key="2">
    <citation type="journal article" date="2021" name="PeerJ">
        <title>Extensive microbial diversity within the chicken gut microbiome revealed by metagenomics and culture.</title>
        <authorList>
            <person name="Gilroy R."/>
            <person name="Ravi A."/>
            <person name="Getino M."/>
            <person name="Pursley I."/>
            <person name="Horton D.L."/>
            <person name="Alikhan N.F."/>
            <person name="Baker D."/>
            <person name="Gharbi K."/>
            <person name="Hall N."/>
            <person name="Watson M."/>
            <person name="Adriaenssens E.M."/>
            <person name="Foster-Nyarko E."/>
            <person name="Jarju S."/>
            <person name="Secka A."/>
            <person name="Antonio M."/>
            <person name="Oren A."/>
            <person name="Chaudhuri R.R."/>
            <person name="La Ragione R."/>
            <person name="Hildebrand F."/>
            <person name="Pallen M.J."/>
        </authorList>
    </citation>
    <scope>NUCLEOTIDE SEQUENCE</scope>
    <source>
        <strain evidence="2">ChiW13-3771</strain>
    </source>
</reference>
<dbReference type="InterPro" id="IPR018768">
    <property type="entry name" value="DUF2344"/>
</dbReference>